<feature type="modified residue" description="4-aspartylphosphate" evidence="2">
    <location>
        <position position="51"/>
    </location>
</feature>
<dbReference type="InterPro" id="IPR039420">
    <property type="entry name" value="WalR-like"/>
</dbReference>
<accession>A0A0R3KH33</accession>
<keyword evidence="1 3" id="KW-0238">DNA-binding</keyword>
<dbReference type="Pfam" id="PF00072">
    <property type="entry name" value="Response_reg"/>
    <property type="match status" value="1"/>
</dbReference>
<dbReference type="Pfam" id="PF00486">
    <property type="entry name" value="Trans_reg_C"/>
    <property type="match status" value="1"/>
</dbReference>
<feature type="DNA-binding region" description="OmpR/PhoB-type" evidence="3">
    <location>
        <begin position="125"/>
        <end position="223"/>
    </location>
</feature>
<dbReference type="Gene3D" id="1.10.10.10">
    <property type="entry name" value="Winged helix-like DNA-binding domain superfamily/Winged helix DNA-binding domain"/>
    <property type="match status" value="1"/>
</dbReference>
<dbReference type="Proteomes" id="UP000051913">
    <property type="component" value="Unassembled WGS sequence"/>
</dbReference>
<dbReference type="GO" id="GO:0005829">
    <property type="term" value="C:cytosol"/>
    <property type="evidence" value="ECO:0007669"/>
    <property type="project" value="TreeGrafter"/>
</dbReference>
<proteinExistence type="predicted"/>
<evidence type="ECO:0000313" key="6">
    <source>
        <dbReference type="EMBL" id="KRQ95024.1"/>
    </source>
</evidence>
<keyword evidence="7" id="KW-1185">Reference proteome</keyword>
<dbReference type="AlphaFoldDB" id="A0A0R3KH33"/>
<feature type="domain" description="OmpR/PhoB-type" evidence="5">
    <location>
        <begin position="125"/>
        <end position="223"/>
    </location>
</feature>
<dbReference type="GO" id="GO:0006355">
    <property type="term" value="P:regulation of DNA-templated transcription"/>
    <property type="evidence" value="ECO:0007669"/>
    <property type="project" value="InterPro"/>
</dbReference>
<dbReference type="PROSITE" id="PS50110">
    <property type="entry name" value="RESPONSE_REGULATORY"/>
    <property type="match status" value="1"/>
</dbReference>
<dbReference type="EMBL" id="LLXX01000207">
    <property type="protein sequence ID" value="KRQ95024.1"/>
    <property type="molecule type" value="Genomic_DNA"/>
</dbReference>
<dbReference type="Gene3D" id="3.40.50.2300">
    <property type="match status" value="1"/>
</dbReference>
<evidence type="ECO:0000313" key="7">
    <source>
        <dbReference type="Proteomes" id="UP000051913"/>
    </source>
</evidence>
<evidence type="ECO:0000256" key="2">
    <source>
        <dbReference type="PROSITE-ProRule" id="PRU00169"/>
    </source>
</evidence>
<dbReference type="GO" id="GO:0032993">
    <property type="term" value="C:protein-DNA complex"/>
    <property type="evidence" value="ECO:0007669"/>
    <property type="project" value="TreeGrafter"/>
</dbReference>
<evidence type="ECO:0000259" key="4">
    <source>
        <dbReference type="PROSITE" id="PS50110"/>
    </source>
</evidence>
<protein>
    <recommendedName>
        <fullName evidence="8">Two-component system response regulator</fullName>
    </recommendedName>
</protein>
<name>A0A0R3KH33_9BRAD</name>
<gene>
    <name evidence="6" type="ORF">CP49_32565</name>
</gene>
<evidence type="ECO:0008006" key="8">
    <source>
        <dbReference type="Google" id="ProtNLM"/>
    </source>
</evidence>
<dbReference type="STRING" id="1518501.CQ10_30225"/>
<dbReference type="Gene3D" id="6.10.250.690">
    <property type="match status" value="1"/>
</dbReference>
<dbReference type="OrthoDB" id="9802426at2"/>
<dbReference type="PANTHER" id="PTHR48111:SF36">
    <property type="entry name" value="TRANSCRIPTIONAL REGULATORY PROTEIN CUTR"/>
    <property type="match status" value="1"/>
</dbReference>
<dbReference type="GO" id="GO:0000156">
    <property type="term" value="F:phosphorelay response regulator activity"/>
    <property type="evidence" value="ECO:0007669"/>
    <property type="project" value="TreeGrafter"/>
</dbReference>
<dbReference type="InterPro" id="IPR036388">
    <property type="entry name" value="WH-like_DNA-bd_sf"/>
</dbReference>
<dbReference type="SMART" id="SM00862">
    <property type="entry name" value="Trans_reg_C"/>
    <property type="match status" value="1"/>
</dbReference>
<comment type="caution">
    <text evidence="6">The sequence shown here is derived from an EMBL/GenBank/DDBJ whole genome shotgun (WGS) entry which is preliminary data.</text>
</comment>
<dbReference type="GO" id="GO:0000976">
    <property type="term" value="F:transcription cis-regulatory region binding"/>
    <property type="evidence" value="ECO:0007669"/>
    <property type="project" value="TreeGrafter"/>
</dbReference>
<dbReference type="PROSITE" id="PS51755">
    <property type="entry name" value="OMPR_PHOB"/>
    <property type="match status" value="1"/>
</dbReference>
<sequence>MRVLLVEDEPKVAAVISDILKFNGFTADSVGTLEDASESVAVVTYDAILLDRKLPDGDGLHWLRHRRRSGWPVPALILTAEMDSVDDRVEGLNAGADDYILKPVNMEELIARLRAVLRRPATALGPVMRAGNVEFDPGGRQVWVNGTSVKVPRREICLLEVLMRRFGRVVPKSALEESLFSYDNEVSSNALEVGIYRLRSHLSKSGATVSIRTDRGIGYILELARPSVSDTKPASGKSSEVSRA</sequence>
<dbReference type="InterPro" id="IPR011006">
    <property type="entry name" value="CheY-like_superfamily"/>
</dbReference>
<dbReference type="SUPFAM" id="SSF52172">
    <property type="entry name" value="CheY-like"/>
    <property type="match status" value="1"/>
</dbReference>
<evidence type="ECO:0000259" key="5">
    <source>
        <dbReference type="PROSITE" id="PS51755"/>
    </source>
</evidence>
<evidence type="ECO:0000256" key="3">
    <source>
        <dbReference type="PROSITE-ProRule" id="PRU01091"/>
    </source>
</evidence>
<organism evidence="6 7">
    <name type="scientific">Bradyrhizobium valentinum</name>
    <dbReference type="NCBI Taxonomy" id="1518501"/>
    <lineage>
        <taxon>Bacteria</taxon>
        <taxon>Pseudomonadati</taxon>
        <taxon>Pseudomonadota</taxon>
        <taxon>Alphaproteobacteria</taxon>
        <taxon>Hyphomicrobiales</taxon>
        <taxon>Nitrobacteraceae</taxon>
        <taxon>Bradyrhizobium</taxon>
    </lineage>
</organism>
<dbReference type="InterPro" id="IPR001867">
    <property type="entry name" value="OmpR/PhoB-type_DNA-bd"/>
</dbReference>
<dbReference type="PANTHER" id="PTHR48111">
    <property type="entry name" value="REGULATOR OF RPOS"/>
    <property type="match status" value="1"/>
</dbReference>
<dbReference type="RefSeq" id="WP_057854897.1">
    <property type="nucleotide sequence ID" value="NZ_LLXX01000207.1"/>
</dbReference>
<evidence type="ECO:0000256" key="1">
    <source>
        <dbReference type="ARBA" id="ARBA00023125"/>
    </source>
</evidence>
<dbReference type="SMART" id="SM00448">
    <property type="entry name" value="REC"/>
    <property type="match status" value="1"/>
</dbReference>
<dbReference type="InterPro" id="IPR001789">
    <property type="entry name" value="Sig_transdc_resp-reg_receiver"/>
</dbReference>
<feature type="domain" description="Response regulatory" evidence="4">
    <location>
        <begin position="2"/>
        <end position="117"/>
    </location>
</feature>
<reference evidence="6 7" key="1">
    <citation type="submission" date="2014-03" db="EMBL/GenBank/DDBJ databases">
        <title>Bradyrhizobium valentinum sp. nov., isolated from effective nodules of Lupinus mariae-josephae, a lupine endemic of basic-lime soils in Eastern Spain.</title>
        <authorList>
            <person name="Duran D."/>
            <person name="Rey L."/>
            <person name="Navarro A."/>
            <person name="Busquets A."/>
            <person name="Imperial J."/>
            <person name="Ruiz-Argueso T."/>
        </authorList>
    </citation>
    <scope>NUCLEOTIDE SEQUENCE [LARGE SCALE GENOMIC DNA]</scope>
    <source>
        <strain evidence="6 7">LmjM3</strain>
    </source>
</reference>
<dbReference type="CDD" id="cd00383">
    <property type="entry name" value="trans_reg_C"/>
    <property type="match status" value="1"/>
</dbReference>
<keyword evidence="2" id="KW-0597">Phosphoprotein</keyword>